<dbReference type="Pfam" id="PF20432">
    <property type="entry name" value="Xre-like-HTH"/>
    <property type="match status" value="1"/>
</dbReference>
<feature type="domain" description="Antitoxin Xre-like helix-turn-helix" evidence="1">
    <location>
        <begin position="3"/>
        <end position="57"/>
    </location>
</feature>
<dbReference type="Gene3D" id="1.10.260.40">
    <property type="entry name" value="lambda repressor-like DNA-binding domains"/>
    <property type="match status" value="1"/>
</dbReference>
<sequence length="115" mass="12565">MTPATLPKLDPAAIREQLSLSQEKLSSLLKVSTKTVNRAEKQHLPLKDTDVRARLAKLQEIASLGLMVYSNDGLSEFLNTPLPVFNGYTAIDLMSIGEYDRVIGALAADFEGLGY</sequence>
<dbReference type="OrthoDB" id="424991at2"/>
<name>A0A2T1GLQ8_9CYAN</name>
<keyword evidence="3" id="KW-1185">Reference proteome</keyword>
<comment type="caution">
    <text evidence="2">The sequence shown here is derived from an EMBL/GenBank/DDBJ whole genome shotgun (WGS) entry which is preliminary data.</text>
</comment>
<dbReference type="EMBL" id="PVWO01000024">
    <property type="protein sequence ID" value="PSB58765.1"/>
    <property type="molecule type" value="Genomic_DNA"/>
</dbReference>
<dbReference type="InterPro" id="IPR010982">
    <property type="entry name" value="Lambda_DNA-bd_dom_sf"/>
</dbReference>
<reference evidence="2 3" key="1">
    <citation type="submission" date="2018-03" db="EMBL/GenBank/DDBJ databases">
        <title>The ancient ancestry and fast evolution of plastids.</title>
        <authorList>
            <person name="Moore K.R."/>
            <person name="Magnabosco C."/>
            <person name="Momper L."/>
            <person name="Gold D.A."/>
            <person name="Bosak T."/>
            <person name="Fournier G.P."/>
        </authorList>
    </citation>
    <scope>NUCLEOTIDE SEQUENCE [LARGE SCALE GENOMIC DNA]</scope>
    <source>
        <strain evidence="2 3">CCALA 037</strain>
    </source>
</reference>
<dbReference type="InterPro" id="IPR046847">
    <property type="entry name" value="Xre-like_HTH"/>
</dbReference>
<dbReference type="RefSeq" id="WP_106300358.1">
    <property type="nucleotide sequence ID" value="NZ_PVWO01000024.1"/>
</dbReference>
<evidence type="ECO:0000313" key="3">
    <source>
        <dbReference type="Proteomes" id="UP000238937"/>
    </source>
</evidence>
<dbReference type="Proteomes" id="UP000238937">
    <property type="component" value="Unassembled WGS sequence"/>
</dbReference>
<proteinExistence type="predicted"/>
<evidence type="ECO:0000259" key="1">
    <source>
        <dbReference type="Pfam" id="PF20432"/>
    </source>
</evidence>
<dbReference type="AlphaFoldDB" id="A0A2T1GLQ8"/>
<protein>
    <submittedName>
        <fullName evidence="2">Transcriptional regulator</fullName>
    </submittedName>
</protein>
<dbReference type="GO" id="GO:0003677">
    <property type="term" value="F:DNA binding"/>
    <property type="evidence" value="ECO:0007669"/>
    <property type="project" value="InterPro"/>
</dbReference>
<organism evidence="2 3">
    <name type="scientific">Chamaesiphon polymorphus CCALA 037</name>
    <dbReference type="NCBI Taxonomy" id="2107692"/>
    <lineage>
        <taxon>Bacteria</taxon>
        <taxon>Bacillati</taxon>
        <taxon>Cyanobacteriota</taxon>
        <taxon>Cyanophyceae</taxon>
        <taxon>Gomontiellales</taxon>
        <taxon>Chamaesiphonaceae</taxon>
        <taxon>Chamaesiphon</taxon>
    </lineage>
</organism>
<accession>A0A2T1GLQ8</accession>
<evidence type="ECO:0000313" key="2">
    <source>
        <dbReference type="EMBL" id="PSB58765.1"/>
    </source>
</evidence>
<gene>
    <name evidence="2" type="ORF">C7B77_03475</name>
</gene>
<dbReference type="SUPFAM" id="SSF47413">
    <property type="entry name" value="lambda repressor-like DNA-binding domains"/>
    <property type="match status" value="1"/>
</dbReference>